<dbReference type="Pfam" id="PF00005">
    <property type="entry name" value="ABC_tran"/>
    <property type="match status" value="1"/>
</dbReference>
<evidence type="ECO:0000256" key="4">
    <source>
        <dbReference type="ARBA" id="ARBA00022840"/>
    </source>
</evidence>
<dbReference type="PANTHER" id="PTHR43335">
    <property type="entry name" value="ABC TRANSPORTER, ATP-BINDING PROTEIN"/>
    <property type="match status" value="1"/>
</dbReference>
<dbReference type="InterPro" id="IPR003439">
    <property type="entry name" value="ABC_transporter-like_ATP-bd"/>
</dbReference>
<dbReference type="PROSITE" id="PS50893">
    <property type="entry name" value="ABC_TRANSPORTER_2"/>
    <property type="match status" value="1"/>
</dbReference>
<keyword evidence="3" id="KW-0547">Nucleotide-binding</keyword>
<dbReference type="SMART" id="SM00382">
    <property type="entry name" value="AAA"/>
    <property type="match status" value="1"/>
</dbReference>
<dbReference type="EMBL" id="BOMS01000040">
    <property type="protein sequence ID" value="GIE66631.1"/>
    <property type="molecule type" value="Genomic_DNA"/>
</dbReference>
<evidence type="ECO:0000313" key="6">
    <source>
        <dbReference type="EMBL" id="GIE66631.1"/>
    </source>
</evidence>
<gene>
    <name evidence="6" type="ORF">Apa02nite_027390</name>
</gene>
<keyword evidence="2" id="KW-0813">Transport</keyword>
<keyword evidence="4 6" id="KW-0067">ATP-binding</keyword>
<protein>
    <submittedName>
        <fullName evidence="6">ABC transporter ATP-binding protein</fullName>
    </submittedName>
</protein>
<evidence type="ECO:0000313" key="7">
    <source>
        <dbReference type="Proteomes" id="UP000624709"/>
    </source>
</evidence>
<dbReference type="PROSITE" id="PS00211">
    <property type="entry name" value="ABC_TRANSPORTER_1"/>
    <property type="match status" value="1"/>
</dbReference>
<dbReference type="InterPro" id="IPR003593">
    <property type="entry name" value="AAA+_ATPase"/>
</dbReference>
<dbReference type="RefSeq" id="WP_203825321.1">
    <property type="nucleotide sequence ID" value="NZ_BAAATY010000007.1"/>
</dbReference>
<dbReference type="CDD" id="cd03264">
    <property type="entry name" value="ABC_drug_resistance_like"/>
    <property type="match status" value="1"/>
</dbReference>
<comment type="caution">
    <text evidence="6">The sequence shown here is derived from an EMBL/GenBank/DDBJ whole genome shotgun (WGS) entry which is preliminary data.</text>
</comment>
<reference evidence="6 7" key="1">
    <citation type="submission" date="2021-01" db="EMBL/GenBank/DDBJ databases">
        <title>Whole genome shotgun sequence of Actinoplanes palleronii NBRC 14916.</title>
        <authorList>
            <person name="Komaki H."/>
            <person name="Tamura T."/>
        </authorList>
    </citation>
    <scope>NUCLEOTIDE SEQUENCE [LARGE SCALE GENOMIC DNA]</scope>
    <source>
        <strain evidence="6 7">NBRC 14916</strain>
    </source>
</reference>
<evidence type="ECO:0000259" key="5">
    <source>
        <dbReference type="PROSITE" id="PS50893"/>
    </source>
</evidence>
<dbReference type="PANTHER" id="PTHR43335:SF2">
    <property type="entry name" value="ABC TRANSPORTER, ATP-BINDING PROTEIN"/>
    <property type="match status" value="1"/>
</dbReference>
<evidence type="ECO:0000256" key="2">
    <source>
        <dbReference type="ARBA" id="ARBA00022448"/>
    </source>
</evidence>
<dbReference type="GO" id="GO:0005524">
    <property type="term" value="F:ATP binding"/>
    <property type="evidence" value="ECO:0007669"/>
    <property type="project" value="UniProtKB-KW"/>
</dbReference>
<sequence>MTTVSIRRLGKRYGATTALDAVDLEIGTGVTGLLGPNGAGKSTLLRCLATALAPDTGSLRVHGFDPAVQHERVEVRRRIGYLPQNPGLYPNFTAYDLLDYVAVLKEITDTGARRAEVRRVLEEVELTDRAKTKVRKLSGGMRQRLGLAQALLGEPELVILDEPTVGLDPEQRMLFRALVSRIGEHRTVLLSTHQTEDVGALCERVVVMRGGRVIFDGSPRELAGVAEGQVWLSAEPPQGNAAYWRNADGLYRTLGARPAGGEAARPSIEDGYLLLLDSEATTAGAATGVAPTAGAATGVAPTAGAATGAVTTAGTAAPDAAGATTAPGVIR</sequence>
<name>A0ABQ4B7H1_9ACTN</name>
<dbReference type="SUPFAM" id="SSF52540">
    <property type="entry name" value="P-loop containing nucleoside triphosphate hydrolases"/>
    <property type="match status" value="1"/>
</dbReference>
<dbReference type="InterPro" id="IPR027417">
    <property type="entry name" value="P-loop_NTPase"/>
</dbReference>
<comment type="similarity">
    <text evidence="1">Belongs to the ABC transporter superfamily.</text>
</comment>
<feature type="domain" description="ABC transporter" evidence="5">
    <location>
        <begin position="4"/>
        <end position="235"/>
    </location>
</feature>
<organism evidence="6 7">
    <name type="scientific">Actinoplanes palleronii</name>
    <dbReference type="NCBI Taxonomy" id="113570"/>
    <lineage>
        <taxon>Bacteria</taxon>
        <taxon>Bacillati</taxon>
        <taxon>Actinomycetota</taxon>
        <taxon>Actinomycetes</taxon>
        <taxon>Micromonosporales</taxon>
        <taxon>Micromonosporaceae</taxon>
        <taxon>Actinoplanes</taxon>
    </lineage>
</organism>
<evidence type="ECO:0000256" key="1">
    <source>
        <dbReference type="ARBA" id="ARBA00005417"/>
    </source>
</evidence>
<dbReference type="Gene3D" id="3.40.50.300">
    <property type="entry name" value="P-loop containing nucleotide triphosphate hydrolases"/>
    <property type="match status" value="1"/>
</dbReference>
<evidence type="ECO:0000256" key="3">
    <source>
        <dbReference type="ARBA" id="ARBA00022741"/>
    </source>
</evidence>
<keyword evidence="7" id="KW-1185">Reference proteome</keyword>
<dbReference type="Proteomes" id="UP000624709">
    <property type="component" value="Unassembled WGS sequence"/>
</dbReference>
<accession>A0ABQ4B7H1</accession>
<dbReference type="InterPro" id="IPR017871">
    <property type="entry name" value="ABC_transporter-like_CS"/>
</dbReference>
<proteinExistence type="inferred from homology"/>